<dbReference type="EMBL" id="JAJFAZ020000005">
    <property type="protein sequence ID" value="KAI5328177.1"/>
    <property type="molecule type" value="Genomic_DNA"/>
</dbReference>
<dbReference type="AlphaFoldDB" id="A0AAD4YZL3"/>
<feature type="region of interest" description="Disordered" evidence="1">
    <location>
        <begin position="30"/>
        <end position="87"/>
    </location>
</feature>
<evidence type="ECO:0000313" key="3">
    <source>
        <dbReference type="Proteomes" id="UP001054821"/>
    </source>
</evidence>
<evidence type="ECO:0000256" key="1">
    <source>
        <dbReference type="SAM" id="MobiDB-lite"/>
    </source>
</evidence>
<organism evidence="2 3">
    <name type="scientific">Prunus dulcis</name>
    <name type="common">Almond</name>
    <name type="synonym">Amygdalus dulcis</name>
    <dbReference type="NCBI Taxonomy" id="3755"/>
    <lineage>
        <taxon>Eukaryota</taxon>
        <taxon>Viridiplantae</taxon>
        <taxon>Streptophyta</taxon>
        <taxon>Embryophyta</taxon>
        <taxon>Tracheophyta</taxon>
        <taxon>Spermatophyta</taxon>
        <taxon>Magnoliopsida</taxon>
        <taxon>eudicotyledons</taxon>
        <taxon>Gunneridae</taxon>
        <taxon>Pentapetalae</taxon>
        <taxon>rosids</taxon>
        <taxon>fabids</taxon>
        <taxon>Rosales</taxon>
        <taxon>Rosaceae</taxon>
        <taxon>Amygdaloideae</taxon>
        <taxon>Amygdaleae</taxon>
        <taxon>Prunus</taxon>
    </lineage>
</organism>
<protein>
    <submittedName>
        <fullName evidence="2">Uncharacterized protein</fullName>
    </submittedName>
</protein>
<feature type="compositionally biased region" description="Polar residues" evidence="1">
    <location>
        <begin position="74"/>
        <end position="87"/>
    </location>
</feature>
<keyword evidence="3" id="KW-1185">Reference proteome</keyword>
<feature type="compositionally biased region" description="Polar residues" evidence="1">
    <location>
        <begin position="55"/>
        <end position="64"/>
    </location>
</feature>
<proteinExistence type="predicted"/>
<reference evidence="2 3" key="1">
    <citation type="journal article" date="2022" name="G3 (Bethesda)">
        <title>Whole-genome sequence and methylome profiling of the almond [Prunus dulcis (Mill.) D.A. Webb] cultivar 'Nonpareil'.</title>
        <authorList>
            <person name="D'Amico-Willman K.M."/>
            <person name="Ouma W.Z."/>
            <person name="Meulia T."/>
            <person name="Sideli G.M."/>
            <person name="Gradziel T.M."/>
            <person name="Fresnedo-Ramirez J."/>
        </authorList>
    </citation>
    <scope>NUCLEOTIDE SEQUENCE [LARGE SCALE GENOMIC DNA]</scope>
    <source>
        <strain evidence="2">Clone GOH B32 T37-40</strain>
    </source>
</reference>
<gene>
    <name evidence="2" type="ORF">L3X38_027574</name>
</gene>
<feature type="compositionally biased region" description="Basic and acidic residues" evidence="1">
    <location>
        <begin position="35"/>
        <end position="50"/>
    </location>
</feature>
<comment type="caution">
    <text evidence="2">The sequence shown here is derived from an EMBL/GenBank/DDBJ whole genome shotgun (WGS) entry which is preliminary data.</text>
</comment>
<name>A0AAD4YZL3_PRUDU</name>
<accession>A0AAD4YZL3</accession>
<dbReference type="Proteomes" id="UP001054821">
    <property type="component" value="Chromosome 5"/>
</dbReference>
<sequence length="115" mass="13042">MKKESYEGSKFGSTHLARLVELSQLLAGGAKQKISPHEESSIHHVTRERAVQLGDQLSASTYRRQPQHPYVYDQSYTRRLPNQGSTATSRQGCLGFRQFQVSQVFVSKFQIREGT</sequence>
<evidence type="ECO:0000313" key="2">
    <source>
        <dbReference type="EMBL" id="KAI5328177.1"/>
    </source>
</evidence>